<keyword evidence="3" id="KW-1185">Reference proteome</keyword>
<reference evidence="2" key="1">
    <citation type="journal article" date="2023" name="G3 (Bethesda)">
        <title>A reference genome for the long-term kleptoplast-retaining sea slug Elysia crispata morphotype clarki.</title>
        <authorList>
            <person name="Eastman K.E."/>
            <person name="Pendleton A.L."/>
            <person name="Shaikh M.A."/>
            <person name="Suttiyut T."/>
            <person name="Ogas R."/>
            <person name="Tomko P."/>
            <person name="Gavelis G."/>
            <person name="Widhalm J.R."/>
            <person name="Wisecaver J.H."/>
        </authorList>
    </citation>
    <scope>NUCLEOTIDE SEQUENCE</scope>
    <source>
        <strain evidence="2">ECLA1</strain>
    </source>
</reference>
<dbReference type="Proteomes" id="UP001283361">
    <property type="component" value="Unassembled WGS sequence"/>
</dbReference>
<organism evidence="2 3">
    <name type="scientific">Elysia crispata</name>
    <name type="common">lettuce slug</name>
    <dbReference type="NCBI Taxonomy" id="231223"/>
    <lineage>
        <taxon>Eukaryota</taxon>
        <taxon>Metazoa</taxon>
        <taxon>Spiralia</taxon>
        <taxon>Lophotrochozoa</taxon>
        <taxon>Mollusca</taxon>
        <taxon>Gastropoda</taxon>
        <taxon>Heterobranchia</taxon>
        <taxon>Euthyneura</taxon>
        <taxon>Panpulmonata</taxon>
        <taxon>Sacoglossa</taxon>
        <taxon>Placobranchoidea</taxon>
        <taxon>Plakobranchidae</taxon>
        <taxon>Elysia</taxon>
    </lineage>
</organism>
<comment type="caution">
    <text evidence="2">The sequence shown here is derived from an EMBL/GenBank/DDBJ whole genome shotgun (WGS) entry which is preliminary data.</text>
</comment>
<dbReference type="AlphaFoldDB" id="A0AAE1A4X7"/>
<dbReference type="EMBL" id="JAWDGP010002642">
    <property type="protein sequence ID" value="KAK3781250.1"/>
    <property type="molecule type" value="Genomic_DNA"/>
</dbReference>
<name>A0AAE1A4X7_9GAST</name>
<evidence type="ECO:0000313" key="3">
    <source>
        <dbReference type="Proteomes" id="UP001283361"/>
    </source>
</evidence>
<feature type="compositionally biased region" description="Polar residues" evidence="1">
    <location>
        <begin position="15"/>
        <end position="24"/>
    </location>
</feature>
<protein>
    <submittedName>
        <fullName evidence="2">Uncharacterized protein</fullName>
    </submittedName>
</protein>
<proteinExistence type="predicted"/>
<evidence type="ECO:0000313" key="2">
    <source>
        <dbReference type="EMBL" id="KAK3781250.1"/>
    </source>
</evidence>
<evidence type="ECO:0000256" key="1">
    <source>
        <dbReference type="SAM" id="MobiDB-lite"/>
    </source>
</evidence>
<gene>
    <name evidence="2" type="ORF">RRG08_065981</name>
</gene>
<sequence>MYKITDKNKNRRNKSTVSNYSSSGGHIVLSTQKVTLTLDSPRVHLGSQMEGSSSVDEPHTFEVIIIVRTPGERQRGETKRYARGVVSPGGGHGGWRGQTPRGVALTVMEETDEEIG</sequence>
<accession>A0AAE1A4X7</accession>
<feature type="compositionally biased region" description="Gly residues" evidence="1">
    <location>
        <begin position="87"/>
        <end position="96"/>
    </location>
</feature>
<feature type="region of interest" description="Disordered" evidence="1">
    <location>
        <begin position="72"/>
        <end position="101"/>
    </location>
</feature>
<feature type="region of interest" description="Disordered" evidence="1">
    <location>
        <begin position="1"/>
        <end position="24"/>
    </location>
</feature>